<keyword evidence="7 8" id="KW-0349">Heme</keyword>
<dbReference type="AlphaFoldDB" id="A0AAD4QX93"/>
<dbReference type="PRINTS" id="PR00385">
    <property type="entry name" value="P450"/>
</dbReference>
<comment type="cofactor">
    <cofactor evidence="1 7">
        <name>heme</name>
        <dbReference type="ChEBI" id="CHEBI:30413"/>
    </cofactor>
</comment>
<comment type="similarity">
    <text evidence="2 8">Belongs to the cytochrome P450 family.</text>
</comment>
<evidence type="ECO:0000256" key="8">
    <source>
        <dbReference type="RuleBase" id="RU000461"/>
    </source>
</evidence>
<sequence length="525" mass="61004">MLLLIFILAFTFLLIYNNVWKRINLPPGPAPLPLLGNRLAFVRKAPGYDALIVWSKKYGPVFTFWLSETPIVAVTDYELIKETFLKDGESYVGRDFFNELFTTMHKVTHGIHGVARTEGEEWQQLRRFSLKLLRNLGVGKNQVEQKIMVEIDTLIETIESDLEKQKSEIENDNGYNLMPLIDVAVGSVINQLAFGYRFIGEARKEFYEMKAIIAAQVQSFVHPVASTVMLMPTLRYFPIFSYYYRDVESRFARLYEFFDRQIDTTINRREKEMEEGYTPDDEDTYFVDAFLKEIEERKTTITTMDDPYFNVDSLRGLCQDLFIAGQETTASTLKFLILYMICFPEVQLKMQEELDSVAADDEDGNRSIGLIDRAKLPYTNAVINETQRFCNLLPINLIHKTTRDVQIAGYRIPEGTRITPMISCVLYDKKIFPKPNEFIPERFLDNGQLKKCEELIPFSIGKRQCMGESLARMELFLFTANIFYKFKISAVDERHPPTLEKRPGFTVGPMDYKCRIERRKSKNFD</sequence>
<evidence type="ECO:0000256" key="5">
    <source>
        <dbReference type="ARBA" id="ARBA00023004"/>
    </source>
</evidence>
<evidence type="ECO:0000313" key="10">
    <source>
        <dbReference type="Proteomes" id="UP001201812"/>
    </source>
</evidence>
<dbReference type="GO" id="GO:0005506">
    <property type="term" value="F:iron ion binding"/>
    <property type="evidence" value="ECO:0007669"/>
    <property type="project" value="InterPro"/>
</dbReference>
<dbReference type="Gene3D" id="1.10.630.10">
    <property type="entry name" value="Cytochrome P450"/>
    <property type="match status" value="1"/>
</dbReference>
<organism evidence="9 10">
    <name type="scientific">Ditylenchus destructor</name>
    <dbReference type="NCBI Taxonomy" id="166010"/>
    <lineage>
        <taxon>Eukaryota</taxon>
        <taxon>Metazoa</taxon>
        <taxon>Ecdysozoa</taxon>
        <taxon>Nematoda</taxon>
        <taxon>Chromadorea</taxon>
        <taxon>Rhabditida</taxon>
        <taxon>Tylenchina</taxon>
        <taxon>Tylenchomorpha</taxon>
        <taxon>Sphaerularioidea</taxon>
        <taxon>Anguinidae</taxon>
        <taxon>Anguininae</taxon>
        <taxon>Ditylenchus</taxon>
    </lineage>
</organism>
<dbReference type="PRINTS" id="PR00463">
    <property type="entry name" value="EP450I"/>
</dbReference>
<dbReference type="EMBL" id="JAKKPZ010000113">
    <property type="protein sequence ID" value="KAI1701702.1"/>
    <property type="molecule type" value="Genomic_DNA"/>
</dbReference>
<dbReference type="GO" id="GO:0006082">
    <property type="term" value="P:organic acid metabolic process"/>
    <property type="evidence" value="ECO:0007669"/>
    <property type="project" value="TreeGrafter"/>
</dbReference>
<evidence type="ECO:0000256" key="7">
    <source>
        <dbReference type="PIRSR" id="PIRSR602401-1"/>
    </source>
</evidence>
<keyword evidence="4 8" id="KW-0560">Oxidoreductase</keyword>
<accession>A0AAD4QX93</accession>
<dbReference type="InterPro" id="IPR050182">
    <property type="entry name" value="Cytochrome_P450_fam2"/>
</dbReference>
<dbReference type="PROSITE" id="PS00086">
    <property type="entry name" value="CYTOCHROME_P450"/>
    <property type="match status" value="1"/>
</dbReference>
<dbReference type="GO" id="GO:0016712">
    <property type="term" value="F:oxidoreductase activity, acting on paired donors, with incorporation or reduction of molecular oxygen, reduced flavin or flavoprotein as one donor, and incorporation of one atom of oxygen"/>
    <property type="evidence" value="ECO:0007669"/>
    <property type="project" value="TreeGrafter"/>
</dbReference>
<keyword evidence="10" id="KW-1185">Reference proteome</keyword>
<dbReference type="Pfam" id="PF00067">
    <property type="entry name" value="p450"/>
    <property type="match status" value="1"/>
</dbReference>
<keyword evidence="5 7" id="KW-0408">Iron</keyword>
<gene>
    <name evidence="9" type="ORF">DdX_15956</name>
</gene>
<evidence type="ECO:0000256" key="1">
    <source>
        <dbReference type="ARBA" id="ARBA00001971"/>
    </source>
</evidence>
<dbReference type="GO" id="GO:0005737">
    <property type="term" value="C:cytoplasm"/>
    <property type="evidence" value="ECO:0007669"/>
    <property type="project" value="TreeGrafter"/>
</dbReference>
<evidence type="ECO:0000256" key="3">
    <source>
        <dbReference type="ARBA" id="ARBA00022723"/>
    </source>
</evidence>
<protein>
    <submittedName>
        <fullName evidence="9">Cytochrome p450 domain-containing protein</fullName>
    </submittedName>
</protein>
<keyword evidence="3 7" id="KW-0479">Metal-binding</keyword>
<dbReference type="CDD" id="cd20617">
    <property type="entry name" value="CYP1_2-like"/>
    <property type="match status" value="1"/>
</dbReference>
<evidence type="ECO:0000256" key="4">
    <source>
        <dbReference type="ARBA" id="ARBA00023002"/>
    </source>
</evidence>
<comment type="caution">
    <text evidence="9">The sequence shown here is derived from an EMBL/GenBank/DDBJ whole genome shotgun (WGS) entry which is preliminary data.</text>
</comment>
<dbReference type="PANTHER" id="PTHR24300">
    <property type="entry name" value="CYTOCHROME P450 508A4-RELATED"/>
    <property type="match status" value="1"/>
</dbReference>
<dbReference type="InterPro" id="IPR001128">
    <property type="entry name" value="Cyt_P450"/>
</dbReference>
<name>A0AAD4QX93_9BILA</name>
<reference evidence="9" key="1">
    <citation type="submission" date="2022-01" db="EMBL/GenBank/DDBJ databases">
        <title>Genome Sequence Resource for Two Populations of Ditylenchus destructor, the Migratory Endoparasitic Phytonematode.</title>
        <authorList>
            <person name="Zhang H."/>
            <person name="Lin R."/>
            <person name="Xie B."/>
        </authorList>
    </citation>
    <scope>NUCLEOTIDE SEQUENCE</scope>
    <source>
        <strain evidence="9">BazhouSP</strain>
    </source>
</reference>
<dbReference type="InterPro" id="IPR036396">
    <property type="entry name" value="Cyt_P450_sf"/>
</dbReference>
<dbReference type="PANTHER" id="PTHR24300:SF375">
    <property type="entry name" value="CYTOCHROME P450 FAMILY"/>
    <property type="match status" value="1"/>
</dbReference>
<keyword evidence="6 8" id="KW-0503">Monooxygenase</keyword>
<dbReference type="FunFam" id="1.10.630.10:FF:000036">
    <property type="entry name" value="CYtochrome P450 family"/>
    <property type="match status" value="1"/>
</dbReference>
<dbReference type="SUPFAM" id="SSF48264">
    <property type="entry name" value="Cytochrome P450"/>
    <property type="match status" value="1"/>
</dbReference>
<dbReference type="GO" id="GO:0020037">
    <property type="term" value="F:heme binding"/>
    <property type="evidence" value="ECO:0007669"/>
    <property type="project" value="InterPro"/>
</dbReference>
<feature type="binding site" description="axial binding residue" evidence="7">
    <location>
        <position position="465"/>
    </location>
    <ligand>
        <name>heme</name>
        <dbReference type="ChEBI" id="CHEBI:30413"/>
    </ligand>
    <ligandPart>
        <name>Fe</name>
        <dbReference type="ChEBI" id="CHEBI:18248"/>
    </ligandPart>
</feature>
<proteinExistence type="inferred from homology"/>
<evidence type="ECO:0000256" key="2">
    <source>
        <dbReference type="ARBA" id="ARBA00010617"/>
    </source>
</evidence>
<dbReference type="InterPro" id="IPR002401">
    <property type="entry name" value="Cyt_P450_E_grp-I"/>
</dbReference>
<dbReference type="Proteomes" id="UP001201812">
    <property type="component" value="Unassembled WGS sequence"/>
</dbReference>
<evidence type="ECO:0000313" key="9">
    <source>
        <dbReference type="EMBL" id="KAI1701702.1"/>
    </source>
</evidence>
<dbReference type="InterPro" id="IPR017972">
    <property type="entry name" value="Cyt_P450_CS"/>
</dbReference>
<dbReference type="GO" id="GO:0006805">
    <property type="term" value="P:xenobiotic metabolic process"/>
    <property type="evidence" value="ECO:0007669"/>
    <property type="project" value="TreeGrafter"/>
</dbReference>
<evidence type="ECO:0000256" key="6">
    <source>
        <dbReference type="ARBA" id="ARBA00023033"/>
    </source>
</evidence>